<dbReference type="EMBL" id="LDAU01000171">
    <property type="protein sequence ID" value="KRX01318.1"/>
    <property type="molecule type" value="Genomic_DNA"/>
</dbReference>
<evidence type="ECO:0000313" key="6">
    <source>
        <dbReference type="Proteomes" id="UP000054937"/>
    </source>
</evidence>
<keyword evidence="3" id="KW-0732">Signal</keyword>
<evidence type="ECO:0000256" key="1">
    <source>
        <dbReference type="ARBA" id="ARBA00023157"/>
    </source>
</evidence>
<gene>
    <name evidence="5" type="ORF">PPERSA_11765</name>
</gene>
<keyword evidence="1" id="KW-1015">Disulfide bond</keyword>
<dbReference type="OrthoDB" id="6156774at2759"/>
<feature type="region of interest" description="Disordered" evidence="2">
    <location>
        <begin position="941"/>
        <end position="1034"/>
    </location>
</feature>
<evidence type="ECO:0000259" key="4">
    <source>
        <dbReference type="PROSITE" id="PS50287"/>
    </source>
</evidence>
<evidence type="ECO:0000256" key="3">
    <source>
        <dbReference type="SAM" id="SignalP"/>
    </source>
</evidence>
<dbReference type="Proteomes" id="UP000054937">
    <property type="component" value="Unassembled WGS sequence"/>
</dbReference>
<feature type="compositionally biased region" description="Acidic residues" evidence="2">
    <location>
        <begin position="589"/>
        <end position="634"/>
    </location>
</feature>
<comment type="caution">
    <text evidence="5">The sequence shown here is derived from an EMBL/GenBank/DDBJ whole genome shotgun (WGS) entry which is preliminary data.</text>
</comment>
<feature type="region of interest" description="Disordered" evidence="2">
    <location>
        <begin position="106"/>
        <end position="151"/>
    </location>
</feature>
<dbReference type="PROSITE" id="PS50287">
    <property type="entry name" value="SRCR_2"/>
    <property type="match status" value="1"/>
</dbReference>
<feature type="compositionally biased region" description="Acidic residues" evidence="2">
    <location>
        <begin position="962"/>
        <end position="1007"/>
    </location>
</feature>
<name>A0A0V0QGJ4_PSEPJ</name>
<sequence length="1064" mass="124406">MSKQYFFVAIVVLLYILQTSQLEQSQKQGYLRKLGWEQLNKENEEIQKKLNEKLTVEAVKVVDFEKEQDVLNLFLIQNYFRSILGQNEQIDNEDIFYKEDEKDLDDYNKQKNNQDGEYDGEGEQNSLDGEVKQNENKEKENQDGENNNNNFQEQLFIDEQNYLKILEEMGKWDYYCAKNFYEKEDDNQFVDKLCQGRKGGDYAYYYFNYVECESQCEKCVQIFCFNDEITINQDMPDLFIANIGDYSFQICNILDWNSLQLVYNYNGRESNEIQEQDVTNFDLLTLEPLEDYIITNLQCGYDAKTIFDCYFEIKSKDLVLNDSDLCGYKIVEEKINKLDWHLYTNNDDILMYKNNQGAYGHICPEMEVSESKEFQKYLIDFCVKSGYDYLNCYTIQEENCNSQFYGVMGDIQYTGVLQKCEYEIQEGEEQQMYQSDKQEDISVIANGLCIKDIENQDNNHCGNMMEYCLIVDCQKLSYDVDQLFINDYGVLQYHINDREIVDVKDDSLKEVDQQMISVLCQKQFGVDIQQLDVNQECHDNMNDINNFGVSLNCNGNLENCEIEKQINDPNVTNNCLKVDCIGIQYKQFEDEESTESDSEIEIDSDSESEYGEEYEEGEGEGENEGELDLEDLDNDQNQNSDETFSEFFVKTNQYQSIEVYYDGRFNQVCYSDNFTNKEANSICRAMGYKSVRNIYSEFCEGSNSFIHNLNCDSPYIGLENCQISNYKQTYDNDCFECVQLDCVTFDIEEITIKEKQVFANISEQNYQFCYNSIQDKYSFAQKVCMENNYGGIKVLNHEQCIKHSLSQYIDDVQCNENEQYIEDCDMLITNECQGEQCVQLECQEEVMENGTVKRLGSQDYVLQDGSWFSLCHSLIDEQEAQFICKQQGYSGLKNVQQVICDTYHYQFYDGYVSGKDFDQSEKCGQMLNQCVYIDCLDGEQKNSSSDNSNDMDQDGDGILNDNDSDNDVDQDQDNSDNDKESDEDQEKNDQDQDQDEYDVDNDADNEKDDEKQNNGQNEDEDGQDDENKSEDKDQVIMAVLKAMKIQQKNKKTLKKTFFPQWMKI</sequence>
<dbReference type="InterPro" id="IPR036772">
    <property type="entry name" value="SRCR-like_dom_sf"/>
</dbReference>
<feature type="compositionally biased region" description="Basic and acidic residues" evidence="2">
    <location>
        <begin position="1025"/>
        <end position="1034"/>
    </location>
</feature>
<evidence type="ECO:0000313" key="5">
    <source>
        <dbReference type="EMBL" id="KRX01318.1"/>
    </source>
</evidence>
<proteinExistence type="predicted"/>
<feature type="compositionally biased region" description="Basic and acidic residues" evidence="2">
    <location>
        <begin position="129"/>
        <end position="142"/>
    </location>
</feature>
<feature type="region of interest" description="Disordered" evidence="2">
    <location>
        <begin position="589"/>
        <end position="638"/>
    </location>
</feature>
<evidence type="ECO:0000256" key="2">
    <source>
        <dbReference type="SAM" id="MobiDB-lite"/>
    </source>
</evidence>
<feature type="domain" description="SRCR" evidence="4">
    <location>
        <begin position="657"/>
        <end position="743"/>
    </location>
</feature>
<reference evidence="5 6" key="1">
    <citation type="journal article" date="2015" name="Sci. Rep.">
        <title>Genome of the facultative scuticociliatosis pathogen Pseudocohnilembus persalinus provides insight into its virulence through horizontal gene transfer.</title>
        <authorList>
            <person name="Xiong J."/>
            <person name="Wang G."/>
            <person name="Cheng J."/>
            <person name="Tian M."/>
            <person name="Pan X."/>
            <person name="Warren A."/>
            <person name="Jiang C."/>
            <person name="Yuan D."/>
            <person name="Miao W."/>
        </authorList>
    </citation>
    <scope>NUCLEOTIDE SEQUENCE [LARGE SCALE GENOMIC DNA]</scope>
    <source>
        <strain evidence="5">36N120E</strain>
    </source>
</reference>
<dbReference type="SUPFAM" id="SSF56487">
    <property type="entry name" value="SRCR-like"/>
    <property type="match status" value="2"/>
</dbReference>
<dbReference type="Pfam" id="PF00530">
    <property type="entry name" value="SRCR"/>
    <property type="match status" value="1"/>
</dbReference>
<dbReference type="Gene3D" id="3.10.250.10">
    <property type="entry name" value="SRCR-like domain"/>
    <property type="match status" value="1"/>
</dbReference>
<dbReference type="GO" id="GO:0016020">
    <property type="term" value="C:membrane"/>
    <property type="evidence" value="ECO:0007669"/>
    <property type="project" value="InterPro"/>
</dbReference>
<keyword evidence="6" id="KW-1185">Reference proteome</keyword>
<protein>
    <submittedName>
        <fullName evidence="5">Speract/scavenger receptor-related protein</fullName>
    </submittedName>
</protein>
<dbReference type="InterPro" id="IPR001190">
    <property type="entry name" value="SRCR"/>
</dbReference>
<dbReference type="AlphaFoldDB" id="A0A0V0QGJ4"/>
<keyword evidence="5" id="KW-0675">Receptor</keyword>
<dbReference type="InParanoid" id="A0A0V0QGJ4"/>
<feature type="chain" id="PRO_5006867431" evidence="3">
    <location>
        <begin position="23"/>
        <end position="1064"/>
    </location>
</feature>
<feature type="signal peptide" evidence="3">
    <location>
        <begin position="1"/>
        <end position="22"/>
    </location>
</feature>
<accession>A0A0V0QGJ4</accession>
<organism evidence="5 6">
    <name type="scientific">Pseudocohnilembus persalinus</name>
    <name type="common">Ciliate</name>
    <dbReference type="NCBI Taxonomy" id="266149"/>
    <lineage>
        <taxon>Eukaryota</taxon>
        <taxon>Sar</taxon>
        <taxon>Alveolata</taxon>
        <taxon>Ciliophora</taxon>
        <taxon>Intramacronucleata</taxon>
        <taxon>Oligohymenophorea</taxon>
        <taxon>Scuticociliatia</taxon>
        <taxon>Philasterida</taxon>
        <taxon>Pseudocohnilembidae</taxon>
        <taxon>Pseudocohnilembus</taxon>
    </lineage>
</organism>